<gene>
    <name evidence="1" type="ORF">FD04_GL000426</name>
</gene>
<evidence type="ECO:0000313" key="1">
    <source>
        <dbReference type="EMBL" id="KRK98690.1"/>
    </source>
</evidence>
<dbReference type="Proteomes" id="UP000051160">
    <property type="component" value="Unassembled WGS sequence"/>
</dbReference>
<sequence length="56" mass="6391">MMGTQVVLLFIVMETKLKISKELVDFFRLDFILKGQIKVGSKLPFEGTAFLMVNPK</sequence>
<keyword evidence="2" id="KW-1185">Reference proteome</keyword>
<protein>
    <submittedName>
        <fullName evidence="1">Uncharacterized protein</fullName>
    </submittedName>
</protein>
<dbReference type="STRING" id="1423776.FD04_GL000426"/>
<comment type="caution">
    <text evidence="1">The sequence shown here is derived from an EMBL/GenBank/DDBJ whole genome shotgun (WGS) entry which is preliminary data.</text>
</comment>
<reference evidence="1 2" key="1">
    <citation type="journal article" date="2015" name="Genome Announc.">
        <title>Expanding the biotechnology potential of lactobacilli through comparative genomics of 213 strains and associated genera.</title>
        <authorList>
            <person name="Sun Z."/>
            <person name="Harris H.M."/>
            <person name="McCann A."/>
            <person name="Guo C."/>
            <person name="Argimon S."/>
            <person name="Zhang W."/>
            <person name="Yang X."/>
            <person name="Jeffery I.B."/>
            <person name="Cooney J.C."/>
            <person name="Kagawa T.F."/>
            <person name="Liu W."/>
            <person name="Song Y."/>
            <person name="Salvetti E."/>
            <person name="Wrobel A."/>
            <person name="Rasinkangas P."/>
            <person name="Parkhill J."/>
            <person name="Rea M.C."/>
            <person name="O'Sullivan O."/>
            <person name="Ritari J."/>
            <person name="Douillard F.P."/>
            <person name="Paul Ross R."/>
            <person name="Yang R."/>
            <person name="Briner A.E."/>
            <person name="Felis G.E."/>
            <person name="de Vos W.M."/>
            <person name="Barrangou R."/>
            <person name="Klaenhammer T.R."/>
            <person name="Caufield P.W."/>
            <person name="Cui Y."/>
            <person name="Zhang H."/>
            <person name="O'Toole P.W."/>
        </authorList>
    </citation>
    <scope>NUCLEOTIDE SEQUENCE [LARGE SCALE GENOMIC DNA]</scope>
    <source>
        <strain evidence="1 2">DSM 19909</strain>
    </source>
</reference>
<name>A0A0R1M2L7_9LACO</name>
<dbReference type="EMBL" id="AZEE01000027">
    <property type="protein sequence ID" value="KRK98690.1"/>
    <property type="molecule type" value="Genomic_DNA"/>
</dbReference>
<dbReference type="PATRIC" id="fig|1423776.4.peg.431"/>
<accession>A0A0R1M2L7</accession>
<proteinExistence type="predicted"/>
<organism evidence="1 2">
    <name type="scientific">Secundilactobacillus odoratitofui DSM 19909 = JCM 15043</name>
    <dbReference type="NCBI Taxonomy" id="1423776"/>
    <lineage>
        <taxon>Bacteria</taxon>
        <taxon>Bacillati</taxon>
        <taxon>Bacillota</taxon>
        <taxon>Bacilli</taxon>
        <taxon>Lactobacillales</taxon>
        <taxon>Lactobacillaceae</taxon>
        <taxon>Secundilactobacillus</taxon>
    </lineage>
</organism>
<evidence type="ECO:0000313" key="2">
    <source>
        <dbReference type="Proteomes" id="UP000051160"/>
    </source>
</evidence>
<dbReference type="AlphaFoldDB" id="A0A0R1M2L7"/>